<dbReference type="InterPro" id="IPR050812">
    <property type="entry name" value="Preph/Arog_dehydrog"/>
</dbReference>
<evidence type="ECO:0000259" key="2">
    <source>
        <dbReference type="PROSITE" id="PS51176"/>
    </source>
</evidence>
<reference evidence="3 4" key="1">
    <citation type="submission" date="2019-07" db="EMBL/GenBank/DDBJ databases">
        <title>Whole genome shotgun sequence of Adhaeribacter aerolatus NBRC 106133.</title>
        <authorList>
            <person name="Hosoyama A."/>
            <person name="Uohara A."/>
            <person name="Ohji S."/>
            <person name="Ichikawa N."/>
        </authorList>
    </citation>
    <scope>NUCLEOTIDE SEQUENCE [LARGE SCALE GENOMIC DNA]</scope>
    <source>
        <strain evidence="3 4">NBRC 106133</strain>
    </source>
</reference>
<dbReference type="PANTHER" id="PTHR21363">
    <property type="entry name" value="PREPHENATE DEHYDROGENASE"/>
    <property type="match status" value="1"/>
</dbReference>
<gene>
    <name evidence="3" type="primary">tyrA</name>
    <name evidence="3" type="ORF">AAE02nite_40060</name>
</gene>
<comment type="caution">
    <text evidence="3">The sequence shown here is derived from an EMBL/GenBank/DDBJ whole genome shotgun (WGS) entry which is preliminary data.</text>
</comment>
<dbReference type="AlphaFoldDB" id="A0A512B303"/>
<dbReference type="Pfam" id="PF20463">
    <property type="entry name" value="PDH_C"/>
    <property type="match status" value="1"/>
</dbReference>
<dbReference type="InterPro" id="IPR046825">
    <property type="entry name" value="PDH_C"/>
</dbReference>
<dbReference type="Pfam" id="PF02153">
    <property type="entry name" value="PDH_N"/>
    <property type="match status" value="1"/>
</dbReference>
<evidence type="ECO:0000256" key="1">
    <source>
        <dbReference type="ARBA" id="ARBA00023002"/>
    </source>
</evidence>
<dbReference type="PANTHER" id="PTHR21363:SF0">
    <property type="entry name" value="PREPHENATE DEHYDROGENASE [NADP(+)]"/>
    <property type="match status" value="1"/>
</dbReference>
<dbReference type="FunFam" id="3.40.50.720:FF:000208">
    <property type="entry name" value="Prephenate dehydrogenase"/>
    <property type="match status" value="1"/>
</dbReference>
<dbReference type="EMBL" id="BJYS01000034">
    <property type="protein sequence ID" value="GEO06342.1"/>
    <property type="molecule type" value="Genomic_DNA"/>
</dbReference>
<dbReference type="InterPro" id="IPR008927">
    <property type="entry name" value="6-PGluconate_DH-like_C_sf"/>
</dbReference>
<dbReference type="OrthoDB" id="9802008at2"/>
<dbReference type="SUPFAM" id="SSF48179">
    <property type="entry name" value="6-phosphogluconate dehydrogenase C-terminal domain-like"/>
    <property type="match status" value="1"/>
</dbReference>
<evidence type="ECO:0000313" key="4">
    <source>
        <dbReference type="Proteomes" id="UP000321532"/>
    </source>
</evidence>
<dbReference type="GO" id="GO:0004665">
    <property type="term" value="F:prephenate dehydrogenase (NADP+) activity"/>
    <property type="evidence" value="ECO:0007669"/>
    <property type="project" value="InterPro"/>
</dbReference>
<dbReference type="GO" id="GO:0006571">
    <property type="term" value="P:tyrosine biosynthetic process"/>
    <property type="evidence" value="ECO:0007669"/>
    <property type="project" value="InterPro"/>
</dbReference>
<dbReference type="GO" id="GO:0008977">
    <property type="term" value="F:prephenate dehydrogenase (NAD+) activity"/>
    <property type="evidence" value="ECO:0007669"/>
    <property type="project" value="InterPro"/>
</dbReference>
<dbReference type="PROSITE" id="PS51176">
    <property type="entry name" value="PDH_ADH"/>
    <property type="match status" value="1"/>
</dbReference>
<sequence length="284" mass="31192">MNICIVGLGLLGGSFALGLKQLPYHYHFIGVDNNPEHAAKALELGLVDEISDLEAGVKKADLTVLAVPVNALIAMLNPVLDMLPEKATLIDFGSTKELICGVVQNNPKRAQFVAVHPIAGTENSGPEAAFAGLLPRKIMIICDKEKSRPESVKLVEDIFRQLDMRLSYMPADSHDLHLAYVSHLSHISSFALGATVLEKEKDEENIFNMAGSGFSSTVRLAKSSPEMWAPIFTQNSRNISAALDSYIRKLQEFKNMIDNQDEAASFELMKKTNDIRRILSGIDQ</sequence>
<dbReference type="InterPro" id="IPR046826">
    <property type="entry name" value="PDH_N"/>
</dbReference>
<dbReference type="GO" id="GO:0070403">
    <property type="term" value="F:NAD+ binding"/>
    <property type="evidence" value="ECO:0007669"/>
    <property type="project" value="InterPro"/>
</dbReference>
<protein>
    <submittedName>
        <fullName evidence="3">Prephenate dehydrogenase</fullName>
    </submittedName>
</protein>
<dbReference type="RefSeq" id="WP_146902170.1">
    <property type="nucleotide sequence ID" value="NZ_BJYS01000034.1"/>
</dbReference>
<dbReference type="Gene3D" id="3.40.50.720">
    <property type="entry name" value="NAD(P)-binding Rossmann-like Domain"/>
    <property type="match status" value="1"/>
</dbReference>
<dbReference type="InterPro" id="IPR036291">
    <property type="entry name" value="NAD(P)-bd_dom_sf"/>
</dbReference>
<dbReference type="NCBIfam" id="NF006307">
    <property type="entry name" value="PRK08507.1"/>
    <property type="match status" value="1"/>
</dbReference>
<dbReference type="Gene3D" id="1.10.3660.10">
    <property type="entry name" value="6-phosphogluconate dehydrogenase C-terminal like domain"/>
    <property type="match status" value="1"/>
</dbReference>
<organism evidence="3 4">
    <name type="scientific">Adhaeribacter aerolatus</name>
    <dbReference type="NCBI Taxonomy" id="670289"/>
    <lineage>
        <taxon>Bacteria</taxon>
        <taxon>Pseudomonadati</taxon>
        <taxon>Bacteroidota</taxon>
        <taxon>Cytophagia</taxon>
        <taxon>Cytophagales</taxon>
        <taxon>Hymenobacteraceae</taxon>
        <taxon>Adhaeribacter</taxon>
    </lineage>
</organism>
<accession>A0A512B303</accession>
<name>A0A512B303_9BACT</name>
<dbReference type="InterPro" id="IPR003099">
    <property type="entry name" value="Prephen_DH"/>
</dbReference>
<dbReference type="Proteomes" id="UP000321532">
    <property type="component" value="Unassembled WGS sequence"/>
</dbReference>
<keyword evidence="1" id="KW-0560">Oxidoreductase</keyword>
<evidence type="ECO:0000313" key="3">
    <source>
        <dbReference type="EMBL" id="GEO06342.1"/>
    </source>
</evidence>
<proteinExistence type="predicted"/>
<dbReference type="SUPFAM" id="SSF51735">
    <property type="entry name" value="NAD(P)-binding Rossmann-fold domains"/>
    <property type="match status" value="1"/>
</dbReference>
<feature type="domain" description="Prephenate/arogenate dehydrogenase" evidence="2">
    <location>
        <begin position="1"/>
        <end position="284"/>
    </location>
</feature>
<keyword evidence="4" id="KW-1185">Reference proteome</keyword>